<dbReference type="GO" id="GO:0038023">
    <property type="term" value="F:signaling receptor activity"/>
    <property type="evidence" value="ECO:0007669"/>
    <property type="project" value="InterPro"/>
</dbReference>
<keyword evidence="3 14" id="KW-0813">Transport</keyword>
<dbReference type="NCBIfam" id="TIGR01783">
    <property type="entry name" value="TonB-siderophor"/>
    <property type="match status" value="1"/>
</dbReference>
<keyword evidence="8" id="KW-0408">Iron</keyword>
<evidence type="ECO:0000256" key="4">
    <source>
        <dbReference type="ARBA" id="ARBA00022452"/>
    </source>
</evidence>
<gene>
    <name evidence="20" type="ORF">BFG52_06890</name>
</gene>
<evidence type="ECO:0000256" key="13">
    <source>
        <dbReference type="ARBA" id="ARBA00023237"/>
    </source>
</evidence>
<keyword evidence="4 14" id="KW-1134">Transmembrane beta strand</keyword>
<evidence type="ECO:0000256" key="15">
    <source>
        <dbReference type="PROSITE-ProRule" id="PRU10144"/>
    </source>
</evidence>
<dbReference type="PROSITE" id="PS01156">
    <property type="entry name" value="TONB_DEPENDENT_REC_2"/>
    <property type="match status" value="1"/>
</dbReference>
<dbReference type="InterPro" id="IPR037066">
    <property type="entry name" value="Plug_dom_sf"/>
</dbReference>
<evidence type="ECO:0000256" key="3">
    <source>
        <dbReference type="ARBA" id="ARBA00022448"/>
    </source>
</evidence>
<dbReference type="GO" id="GO:0015344">
    <property type="term" value="F:siderophore uptake transmembrane transporter activity"/>
    <property type="evidence" value="ECO:0007669"/>
    <property type="project" value="TreeGrafter"/>
</dbReference>
<dbReference type="Gene3D" id="2.170.130.10">
    <property type="entry name" value="TonB-dependent receptor, plug domain"/>
    <property type="match status" value="1"/>
</dbReference>
<dbReference type="InterPro" id="IPR039426">
    <property type="entry name" value="TonB-dep_rcpt-like"/>
</dbReference>
<feature type="domain" description="TonB-dependent receptor-like beta-barrel" evidence="18">
    <location>
        <begin position="264"/>
        <end position="679"/>
    </location>
</feature>
<accession>A0A1B2M4D6</accession>
<evidence type="ECO:0000256" key="5">
    <source>
        <dbReference type="ARBA" id="ARBA00022496"/>
    </source>
</evidence>
<keyword evidence="11 14" id="KW-0472">Membrane</keyword>
<dbReference type="PANTHER" id="PTHR32552">
    <property type="entry name" value="FERRICHROME IRON RECEPTOR-RELATED"/>
    <property type="match status" value="1"/>
</dbReference>
<proteinExistence type="inferred from homology"/>
<evidence type="ECO:0000313" key="21">
    <source>
        <dbReference type="Proteomes" id="UP000093391"/>
    </source>
</evidence>
<evidence type="ECO:0000259" key="18">
    <source>
        <dbReference type="Pfam" id="PF00593"/>
    </source>
</evidence>
<name>A0A1B2M4D6_9GAMM</name>
<feature type="chain" id="PRO_5008540048" evidence="17">
    <location>
        <begin position="37"/>
        <end position="709"/>
    </location>
</feature>
<keyword evidence="10 16" id="KW-0798">TonB box</keyword>
<evidence type="ECO:0000256" key="6">
    <source>
        <dbReference type="ARBA" id="ARBA00022692"/>
    </source>
</evidence>
<keyword evidence="6 14" id="KW-0812">Transmembrane</keyword>
<comment type="similarity">
    <text evidence="2 14 16">Belongs to the TonB-dependent receptor family.</text>
</comment>
<evidence type="ECO:0000256" key="2">
    <source>
        <dbReference type="ARBA" id="ARBA00009810"/>
    </source>
</evidence>
<feature type="short sequence motif" description="TonB C-terminal box" evidence="15">
    <location>
        <begin position="692"/>
        <end position="709"/>
    </location>
</feature>
<protein>
    <submittedName>
        <fullName evidence="20">Ferric anguibactin receptor</fullName>
    </submittedName>
</protein>
<dbReference type="AlphaFoldDB" id="A0A1B2M4D6"/>
<evidence type="ECO:0000256" key="14">
    <source>
        <dbReference type="PROSITE-ProRule" id="PRU01360"/>
    </source>
</evidence>
<dbReference type="InterPro" id="IPR010105">
    <property type="entry name" value="TonB_sidphr_rcpt"/>
</dbReference>
<evidence type="ECO:0000256" key="16">
    <source>
        <dbReference type="RuleBase" id="RU003357"/>
    </source>
</evidence>
<dbReference type="EMBL" id="CP016895">
    <property type="protein sequence ID" value="AOA59913.1"/>
    <property type="molecule type" value="Genomic_DNA"/>
</dbReference>
<organism evidence="20 21">
    <name type="scientific">Acinetobacter larvae</name>
    <dbReference type="NCBI Taxonomy" id="1789224"/>
    <lineage>
        <taxon>Bacteria</taxon>
        <taxon>Pseudomonadati</taxon>
        <taxon>Pseudomonadota</taxon>
        <taxon>Gammaproteobacteria</taxon>
        <taxon>Moraxellales</taxon>
        <taxon>Moraxellaceae</taxon>
        <taxon>Acinetobacter</taxon>
    </lineage>
</organism>
<evidence type="ECO:0000256" key="17">
    <source>
        <dbReference type="SAM" id="SignalP"/>
    </source>
</evidence>
<evidence type="ECO:0000256" key="7">
    <source>
        <dbReference type="ARBA" id="ARBA00022729"/>
    </source>
</evidence>
<dbReference type="KEGG" id="ala:BFG52_06890"/>
<keyword evidence="5" id="KW-0410">Iron transport</keyword>
<sequence length="709" mass="77211">MGRYFKLNHIAQAQVLLGLSLSLSHGVLFASTAVTAEENTLPVITLKAQANDVTAAYAGGQVASGGRVGLLGNKTIMETPFSVVSYTEQFIADRQAKDITEVIAATDPTVFSNGVTGAWSENYSIRGFNSNTSDMMYAGLVGMAPNYRSSPEMFEHIEVMKGPTALLNGMPPGGSVGGAINLLPKHAGADPLTRLTLNYMSNAQFGGHLDVARRFGEQQQLGIRFNTAYRDGEGAIKKQDKKVQLASLGLDWKTEQLRLSADLYTTEDHIDGPTRGINLAAGLDIPKAPKANTLLNPDWGFAESKDRGYVLRAEYDIRNDLQLYASFGQAKSEYKYNGTMLATLLDDQGNYKTSIGQLAFDIDKKSADVGLKGQFNTGAIQHQWAVNASYHKRTQDDYGRRTVPGADHVTNIYDPSWGDAAEFITPHISHSGARLSSYGLADTLSLAQQRIQLTLGLRRQDVKTLTGSQQHAITPAVALLLKATDQLSLYGNYIEGLSEGGRAPWDAENAFEEFEPYKTKQYEIGAKLDLGRFSHTLSAFQIKKPNGYTDPFSNIYSFGGEQRNRGIEWGFFGEAMDHVRLMGGVAYVEPKLTRTQSGINQGKIATGVAKTQAKLAAEWDLPMLQGVTLIANATAVSKQYITADNEISVAGRTLYDVGARYNTMLANHPLTLRGTLHNITNKSYWGMPLLSNLALGAPRTLMLSASIDF</sequence>
<evidence type="ECO:0000256" key="8">
    <source>
        <dbReference type="ARBA" id="ARBA00023004"/>
    </source>
</evidence>
<dbReference type="Pfam" id="PF00593">
    <property type="entry name" value="TonB_dep_Rec_b-barrel"/>
    <property type="match status" value="1"/>
</dbReference>
<dbReference type="InterPro" id="IPR036942">
    <property type="entry name" value="Beta-barrel_TonB_sf"/>
</dbReference>
<dbReference type="GO" id="GO:0009279">
    <property type="term" value="C:cell outer membrane"/>
    <property type="evidence" value="ECO:0007669"/>
    <property type="project" value="UniProtKB-SubCell"/>
</dbReference>
<feature type="domain" description="TonB-dependent receptor plug" evidence="19">
    <location>
        <begin position="76"/>
        <end position="174"/>
    </location>
</feature>
<comment type="subcellular location">
    <subcellularLocation>
        <location evidence="1 14">Cell outer membrane</location>
        <topology evidence="1 14">Multi-pass membrane protein</topology>
    </subcellularLocation>
</comment>
<dbReference type="CDD" id="cd01347">
    <property type="entry name" value="ligand_gated_channel"/>
    <property type="match status" value="1"/>
</dbReference>
<evidence type="ECO:0000256" key="1">
    <source>
        <dbReference type="ARBA" id="ARBA00004571"/>
    </source>
</evidence>
<evidence type="ECO:0000256" key="11">
    <source>
        <dbReference type="ARBA" id="ARBA00023136"/>
    </source>
</evidence>
<evidence type="ECO:0000256" key="12">
    <source>
        <dbReference type="ARBA" id="ARBA00023170"/>
    </source>
</evidence>
<keyword evidence="13 14" id="KW-0998">Cell outer membrane</keyword>
<evidence type="ECO:0000256" key="9">
    <source>
        <dbReference type="ARBA" id="ARBA00023065"/>
    </source>
</evidence>
<dbReference type="Gene3D" id="2.40.170.20">
    <property type="entry name" value="TonB-dependent receptor, beta-barrel domain"/>
    <property type="match status" value="1"/>
</dbReference>
<keyword evidence="12 20" id="KW-0675">Receptor</keyword>
<evidence type="ECO:0000313" key="20">
    <source>
        <dbReference type="EMBL" id="AOA59913.1"/>
    </source>
</evidence>
<evidence type="ECO:0000259" key="19">
    <source>
        <dbReference type="Pfam" id="PF07715"/>
    </source>
</evidence>
<dbReference type="SUPFAM" id="SSF56935">
    <property type="entry name" value="Porins"/>
    <property type="match status" value="1"/>
</dbReference>
<evidence type="ECO:0000256" key="10">
    <source>
        <dbReference type="ARBA" id="ARBA00023077"/>
    </source>
</evidence>
<dbReference type="PANTHER" id="PTHR32552:SF82">
    <property type="entry name" value="FCUA PROTEIN"/>
    <property type="match status" value="1"/>
</dbReference>
<keyword evidence="9" id="KW-0406">Ion transport</keyword>
<keyword evidence="7 17" id="KW-0732">Signal</keyword>
<dbReference type="InterPro" id="IPR010917">
    <property type="entry name" value="TonB_rcpt_CS"/>
</dbReference>
<dbReference type="Proteomes" id="UP000093391">
    <property type="component" value="Chromosome"/>
</dbReference>
<dbReference type="PROSITE" id="PS52016">
    <property type="entry name" value="TONB_DEPENDENT_REC_3"/>
    <property type="match status" value="1"/>
</dbReference>
<dbReference type="Pfam" id="PF07715">
    <property type="entry name" value="Plug"/>
    <property type="match status" value="1"/>
</dbReference>
<feature type="signal peptide" evidence="17">
    <location>
        <begin position="1"/>
        <end position="36"/>
    </location>
</feature>
<dbReference type="STRING" id="1789224.BFG52_06890"/>
<dbReference type="GO" id="GO:0015891">
    <property type="term" value="P:siderophore transport"/>
    <property type="evidence" value="ECO:0007669"/>
    <property type="project" value="InterPro"/>
</dbReference>
<dbReference type="InterPro" id="IPR012910">
    <property type="entry name" value="Plug_dom"/>
</dbReference>
<reference evidence="20 21" key="1">
    <citation type="submission" date="2016-08" db="EMBL/GenBank/DDBJ databases">
        <authorList>
            <person name="Seilhamer J.J."/>
        </authorList>
    </citation>
    <scope>NUCLEOTIDE SEQUENCE [LARGE SCALE GENOMIC DNA]</scope>
    <source>
        <strain evidence="20 21">BRTC-1</strain>
    </source>
</reference>
<keyword evidence="21" id="KW-1185">Reference proteome</keyword>
<dbReference type="InterPro" id="IPR000531">
    <property type="entry name" value="Beta-barrel_TonB"/>
</dbReference>